<keyword evidence="9" id="KW-0238">DNA-binding</keyword>
<dbReference type="Gene3D" id="1.10.486.10">
    <property type="entry name" value="PCRA, domain 4"/>
    <property type="match status" value="1"/>
</dbReference>
<comment type="similarity">
    <text evidence="1">Belongs to the helicase family. UvrD subfamily.</text>
</comment>
<evidence type="ECO:0000256" key="3">
    <source>
        <dbReference type="ARBA" id="ARBA00022741"/>
    </source>
</evidence>
<keyword evidence="2" id="KW-0540">Nuclease</keyword>
<evidence type="ECO:0000256" key="8">
    <source>
        <dbReference type="ARBA" id="ARBA00022840"/>
    </source>
</evidence>
<feature type="domain" description="UvrD-like helicase C-terminal" evidence="17">
    <location>
        <begin position="354"/>
        <end position="666"/>
    </location>
</feature>
<dbReference type="CDD" id="cd17932">
    <property type="entry name" value="DEXQc_UvrD"/>
    <property type="match status" value="1"/>
</dbReference>
<dbReference type="SUPFAM" id="SSF52980">
    <property type="entry name" value="Restriction endonuclease-like"/>
    <property type="match status" value="1"/>
</dbReference>
<dbReference type="PANTHER" id="PTHR11070:SF55">
    <property type="entry name" value="DNA 3'-5' HELICASE"/>
    <property type="match status" value="1"/>
</dbReference>
<dbReference type="Gene3D" id="3.90.320.10">
    <property type="match status" value="1"/>
</dbReference>
<sequence length="1084" mass="117954">MSAAREVRTPEELRAIMGEQHPASPEQWEAITAPLEPVVVIAGAGSGKTTLMAARVVYLVVTGQVRPDQVLGLTFTTKATAQLRAKIRQALDNAGVLEEDEDGEVLEPTVATYNAYAAGLLTDHGLRIGHEPDTRVITDAARYQLGARAIDRHAGEVMLLSDHPPTVIQWLLALDSSLNEHLRGPDDVRAHDAEMRRGFERALAEEQAGKARKTWLEPVAKAIDAAERREELLQLVETYRRVKADLRLMDFSDQIALAARLADEQPDVGAAERERFRVVMLDEYQDTSTAQAIMLSRLFGGGHAVMAVGDPNQAIYGWRGASVSNILGFADTFPRRDGGEVGLFHLTVNRRSGSEILGVANDLARPLYDATPGVRPLVPDSRKGAGRVTAQVFERQDDELAWLAQEITSAHAALDEPAWSRLAVLTRDNASAERVFDVLTSAEIPVEIVGLAGLLRLPEVAEIVAVLHLLHDVTANAAVLTLLNGPRWAVGPRDQKLLASRAQELAGARRTAEAGSIDDAMVAIADGVDPAELPALDDALADPGDPADWPYSPEARERFGLLAAELRYLRLHAGEPLLDVVRRVIDAVGTDVELASATGPAAATRRDNVDLFVKAVADFQAIDGDVSMAALLAYLTAEDEEGSGLELATPSAADSVKLLTVHRSKGLEWAEVFLVGVCETVFPSNRTRPTWLTTPSVLPSRLRRDARDLPELVGFDKTAIDAYRAAVKEHEAAEELRLGYVAFTRAEDRLSVTSYLWTPRKTPFGPSAYQAVVREHLESRGAPVDWLPKPDPKLTPNPYAAVDPSRPWPSTGPGSEALRRLAAAELVRGVDQDGEDDLDMLQTARVAEWDAEIDRLVAEARAESDAQVVVRRPQSLSATALARLRDDPEAFARDIARPMPRQPLPAARFGTRFHAWVEARFGQQDLFDPDELPGRGDADIVDDADLAEVIKAFEEGPFADRAPYRVEAPFALVLAGQVVRGRIDAVYEEPDGSWLLVDWKTNLSATADALQLAIYRVAWAELTGVPLDRVRVAFVYVRSGEIVEPTGLPDRESLESLLASSHDATPRAANRPALFAPIVEADGP</sequence>
<evidence type="ECO:0000256" key="11">
    <source>
        <dbReference type="ARBA" id="ARBA00023235"/>
    </source>
</evidence>
<dbReference type="InterPro" id="IPR011335">
    <property type="entry name" value="Restrct_endonuc-II-like"/>
</dbReference>
<evidence type="ECO:0000256" key="14">
    <source>
        <dbReference type="ARBA" id="ARBA00048988"/>
    </source>
</evidence>
<feature type="binding site" evidence="15">
    <location>
        <begin position="42"/>
        <end position="49"/>
    </location>
    <ligand>
        <name>ATP</name>
        <dbReference type="ChEBI" id="CHEBI:30616"/>
    </ligand>
</feature>
<comment type="caution">
    <text evidence="18">The sequence shown here is derived from an EMBL/GenBank/DDBJ whole genome shotgun (WGS) entry which is preliminary data.</text>
</comment>
<dbReference type="Gene3D" id="1.10.10.160">
    <property type="match status" value="1"/>
</dbReference>
<dbReference type="PROSITE" id="PS51198">
    <property type="entry name" value="UVRD_HELICASE_ATP_BIND"/>
    <property type="match status" value="1"/>
</dbReference>
<accession>A0ABN2RPX8</accession>
<keyword evidence="7" id="KW-0269">Exonuclease</keyword>
<evidence type="ECO:0000313" key="18">
    <source>
        <dbReference type="EMBL" id="GAA1972881.1"/>
    </source>
</evidence>
<dbReference type="InterPro" id="IPR014017">
    <property type="entry name" value="DNA_helicase_UvrD-like_C"/>
</dbReference>
<dbReference type="PROSITE" id="PS51217">
    <property type="entry name" value="UVRD_HELICASE_CTER"/>
    <property type="match status" value="1"/>
</dbReference>
<evidence type="ECO:0000256" key="10">
    <source>
        <dbReference type="ARBA" id="ARBA00023204"/>
    </source>
</evidence>
<dbReference type="GO" id="GO:0004386">
    <property type="term" value="F:helicase activity"/>
    <property type="evidence" value="ECO:0007669"/>
    <property type="project" value="UniProtKB-KW"/>
</dbReference>
<keyword evidence="4" id="KW-0227">DNA damage</keyword>
<keyword evidence="11" id="KW-0413">Isomerase</keyword>
<keyword evidence="6 15" id="KW-0347">Helicase</keyword>
<protein>
    <recommendedName>
        <fullName evidence="13">DNA 3'-5' helicase</fullName>
        <ecNumber evidence="13">5.6.2.4</ecNumber>
    </recommendedName>
</protein>
<keyword evidence="19" id="KW-1185">Reference proteome</keyword>
<comment type="catalytic activity">
    <reaction evidence="12">
        <text>Couples ATP hydrolysis with the unwinding of duplex DNA by translocating in the 3'-5' direction.</text>
        <dbReference type="EC" id="5.6.2.4"/>
    </reaction>
</comment>
<dbReference type="Gene3D" id="3.40.50.300">
    <property type="entry name" value="P-loop containing nucleotide triphosphate hydrolases"/>
    <property type="match status" value="3"/>
</dbReference>
<dbReference type="Pfam" id="PF12705">
    <property type="entry name" value="PDDEXK_1"/>
    <property type="match status" value="1"/>
</dbReference>
<dbReference type="EC" id="5.6.2.4" evidence="13"/>
<evidence type="ECO:0000256" key="7">
    <source>
        <dbReference type="ARBA" id="ARBA00022839"/>
    </source>
</evidence>
<dbReference type="InterPro" id="IPR013986">
    <property type="entry name" value="DExx_box_DNA_helicase_dom_sf"/>
</dbReference>
<proteinExistence type="inferred from homology"/>
<evidence type="ECO:0000256" key="9">
    <source>
        <dbReference type="ARBA" id="ARBA00023125"/>
    </source>
</evidence>
<dbReference type="InterPro" id="IPR014016">
    <property type="entry name" value="UvrD-like_ATP-bd"/>
</dbReference>
<evidence type="ECO:0000256" key="12">
    <source>
        <dbReference type="ARBA" id="ARBA00034617"/>
    </source>
</evidence>
<comment type="catalytic activity">
    <reaction evidence="14">
        <text>ATP + H2O = ADP + phosphate + H(+)</text>
        <dbReference type="Rhea" id="RHEA:13065"/>
        <dbReference type="ChEBI" id="CHEBI:15377"/>
        <dbReference type="ChEBI" id="CHEBI:15378"/>
        <dbReference type="ChEBI" id="CHEBI:30616"/>
        <dbReference type="ChEBI" id="CHEBI:43474"/>
        <dbReference type="ChEBI" id="CHEBI:456216"/>
        <dbReference type="EC" id="5.6.2.4"/>
    </reaction>
</comment>
<dbReference type="InterPro" id="IPR000212">
    <property type="entry name" value="DNA_helicase_UvrD/REP"/>
</dbReference>
<keyword evidence="5 15" id="KW-0378">Hydrolase</keyword>
<keyword evidence="10" id="KW-0234">DNA repair</keyword>
<evidence type="ECO:0000259" key="17">
    <source>
        <dbReference type="PROSITE" id="PS51217"/>
    </source>
</evidence>
<keyword evidence="3 15" id="KW-0547">Nucleotide-binding</keyword>
<dbReference type="Pfam" id="PF13361">
    <property type="entry name" value="UvrD_C"/>
    <property type="match status" value="2"/>
</dbReference>
<gene>
    <name evidence="18" type="primary">adnB</name>
    <name evidence="18" type="ORF">GCM10009798_37640</name>
</gene>
<reference evidence="18 19" key="1">
    <citation type="journal article" date="2019" name="Int. J. Syst. Evol. Microbiol.">
        <title>The Global Catalogue of Microorganisms (GCM) 10K type strain sequencing project: providing services to taxonomists for standard genome sequencing and annotation.</title>
        <authorList>
            <consortium name="The Broad Institute Genomics Platform"/>
            <consortium name="The Broad Institute Genome Sequencing Center for Infectious Disease"/>
            <person name="Wu L."/>
            <person name="Ma J."/>
        </authorList>
    </citation>
    <scope>NUCLEOTIDE SEQUENCE [LARGE SCALE GENOMIC DNA]</scope>
    <source>
        <strain evidence="18 19">JCM 15309</strain>
    </source>
</reference>
<evidence type="ECO:0000256" key="15">
    <source>
        <dbReference type="PROSITE-ProRule" id="PRU00560"/>
    </source>
</evidence>
<evidence type="ECO:0000313" key="19">
    <source>
        <dbReference type="Proteomes" id="UP001500571"/>
    </source>
</evidence>
<dbReference type="InterPro" id="IPR038726">
    <property type="entry name" value="PDDEXK_AddAB-type"/>
</dbReference>
<dbReference type="Proteomes" id="UP001500571">
    <property type="component" value="Unassembled WGS sequence"/>
</dbReference>
<evidence type="ECO:0000256" key="4">
    <source>
        <dbReference type="ARBA" id="ARBA00022763"/>
    </source>
</evidence>
<evidence type="ECO:0000256" key="5">
    <source>
        <dbReference type="ARBA" id="ARBA00022801"/>
    </source>
</evidence>
<dbReference type="InterPro" id="IPR027417">
    <property type="entry name" value="P-loop_NTPase"/>
</dbReference>
<keyword evidence="8 15" id="KW-0067">ATP-binding</keyword>
<evidence type="ECO:0000256" key="6">
    <source>
        <dbReference type="ARBA" id="ARBA00022806"/>
    </source>
</evidence>
<dbReference type="Pfam" id="PF00580">
    <property type="entry name" value="UvrD-helicase"/>
    <property type="match status" value="1"/>
</dbReference>
<name>A0ABN2RPX8_9ACTN</name>
<dbReference type="InterPro" id="IPR011604">
    <property type="entry name" value="PDDEXK-like_dom_sf"/>
</dbReference>
<evidence type="ECO:0000256" key="1">
    <source>
        <dbReference type="ARBA" id="ARBA00009922"/>
    </source>
</evidence>
<evidence type="ECO:0000256" key="13">
    <source>
        <dbReference type="ARBA" id="ARBA00034808"/>
    </source>
</evidence>
<organism evidence="18 19">
    <name type="scientific">Nocardioides panacihumi</name>
    <dbReference type="NCBI Taxonomy" id="400774"/>
    <lineage>
        <taxon>Bacteria</taxon>
        <taxon>Bacillati</taxon>
        <taxon>Actinomycetota</taxon>
        <taxon>Actinomycetes</taxon>
        <taxon>Propionibacteriales</taxon>
        <taxon>Nocardioidaceae</taxon>
        <taxon>Nocardioides</taxon>
    </lineage>
</organism>
<dbReference type="PANTHER" id="PTHR11070">
    <property type="entry name" value="UVRD / RECB / PCRA DNA HELICASE FAMILY MEMBER"/>
    <property type="match status" value="1"/>
</dbReference>
<feature type="domain" description="UvrD-like helicase ATP-binding" evidence="16">
    <location>
        <begin position="21"/>
        <end position="353"/>
    </location>
</feature>
<dbReference type="EMBL" id="BAAAPB010000004">
    <property type="protein sequence ID" value="GAA1972881.1"/>
    <property type="molecule type" value="Genomic_DNA"/>
</dbReference>
<evidence type="ECO:0000259" key="16">
    <source>
        <dbReference type="PROSITE" id="PS51198"/>
    </source>
</evidence>
<dbReference type="SUPFAM" id="SSF52540">
    <property type="entry name" value="P-loop containing nucleoside triphosphate hydrolases"/>
    <property type="match status" value="1"/>
</dbReference>
<evidence type="ECO:0000256" key="2">
    <source>
        <dbReference type="ARBA" id="ARBA00022722"/>
    </source>
</evidence>